<reference evidence="3" key="1">
    <citation type="submission" date="2017-02" db="UniProtKB">
        <authorList>
            <consortium name="WormBaseParasite"/>
        </authorList>
    </citation>
    <scope>IDENTIFICATION</scope>
</reference>
<organism evidence="3">
    <name type="scientific">Nippostrongylus brasiliensis</name>
    <name type="common">Rat hookworm</name>
    <dbReference type="NCBI Taxonomy" id="27835"/>
    <lineage>
        <taxon>Eukaryota</taxon>
        <taxon>Metazoa</taxon>
        <taxon>Ecdysozoa</taxon>
        <taxon>Nematoda</taxon>
        <taxon>Chromadorea</taxon>
        <taxon>Rhabditida</taxon>
        <taxon>Rhabditina</taxon>
        <taxon>Rhabditomorpha</taxon>
        <taxon>Strongyloidea</taxon>
        <taxon>Heligmosomidae</taxon>
        <taxon>Nippostrongylus</taxon>
    </lineage>
</organism>
<evidence type="ECO:0000313" key="2">
    <source>
        <dbReference type="Proteomes" id="UP000271162"/>
    </source>
</evidence>
<dbReference type="STRING" id="27835.A0A0N4YXB7"/>
<dbReference type="Proteomes" id="UP000271162">
    <property type="component" value="Unassembled WGS sequence"/>
</dbReference>
<name>A0A0N4YXB7_NIPBR</name>
<sequence>MPLRNPPECEQKKPTPLNLFSFILSQTLLKLDTLGPVALSKRLKVMKMERSFTREGIFTLDAETTANFRDKVCSLQLSICFIRLCSIDELFEESNNPEYQTRMILEGSAYYDVEDKVCLRFNSITPLLIKSTSSAS</sequence>
<accession>A0A0N4YXB7</accession>
<dbReference type="AlphaFoldDB" id="A0A0N4YXB7"/>
<keyword evidence="2" id="KW-1185">Reference proteome</keyword>
<evidence type="ECO:0000313" key="3">
    <source>
        <dbReference type="WBParaSite" id="NBR_0002188901-mRNA-1"/>
    </source>
</evidence>
<dbReference type="WBParaSite" id="NBR_0002188901-mRNA-1">
    <property type="protein sequence ID" value="NBR_0002188901-mRNA-1"/>
    <property type="gene ID" value="NBR_0002188901"/>
</dbReference>
<gene>
    <name evidence="1" type="ORF">NBR_LOCUS21890</name>
</gene>
<evidence type="ECO:0000313" key="1">
    <source>
        <dbReference type="EMBL" id="VDL86302.1"/>
    </source>
</evidence>
<protein>
    <submittedName>
        <fullName evidence="1 3">Uncharacterized protein</fullName>
    </submittedName>
</protein>
<dbReference type="Gene3D" id="2.60.120.10">
    <property type="entry name" value="Jelly Rolls"/>
    <property type="match status" value="1"/>
</dbReference>
<dbReference type="EMBL" id="UYSL01027025">
    <property type="protein sequence ID" value="VDL86302.1"/>
    <property type="molecule type" value="Genomic_DNA"/>
</dbReference>
<proteinExistence type="predicted"/>
<reference evidence="1 2" key="2">
    <citation type="submission" date="2018-11" db="EMBL/GenBank/DDBJ databases">
        <authorList>
            <consortium name="Pathogen Informatics"/>
        </authorList>
    </citation>
    <scope>NUCLEOTIDE SEQUENCE [LARGE SCALE GENOMIC DNA]</scope>
</reference>
<dbReference type="InterPro" id="IPR014710">
    <property type="entry name" value="RmlC-like_jellyroll"/>
</dbReference>